<sequence>MRISAQEAVIGLMSLAFIEIRTVGYRRDPTLLEWIDGPEDYHEQIRVIADICHNLPGSLSSRSKRQRERRASESLRLLLQGADDAHTEWVRTRLDELGYDYHSLLGKPDREV</sequence>
<protein>
    <submittedName>
        <fullName evidence="1">Uncharacterized protein</fullName>
    </submittedName>
</protein>
<reference evidence="1 2" key="1">
    <citation type="submission" date="2021-01" db="EMBL/GenBank/DDBJ databases">
        <title>Whole genome shotgun sequence of Microbispora siamensis NBRC 104113.</title>
        <authorList>
            <person name="Komaki H."/>
            <person name="Tamura T."/>
        </authorList>
    </citation>
    <scope>NUCLEOTIDE SEQUENCE [LARGE SCALE GENOMIC DNA]</scope>
    <source>
        <strain evidence="1 2">NBRC 104113</strain>
    </source>
</reference>
<dbReference type="EMBL" id="BOOF01000089">
    <property type="protein sequence ID" value="GIH67664.1"/>
    <property type="molecule type" value="Genomic_DNA"/>
</dbReference>
<gene>
    <name evidence="1" type="ORF">Msi02_84810</name>
</gene>
<organism evidence="1 2">
    <name type="scientific">Microbispora siamensis</name>
    <dbReference type="NCBI Taxonomy" id="564413"/>
    <lineage>
        <taxon>Bacteria</taxon>
        <taxon>Bacillati</taxon>
        <taxon>Actinomycetota</taxon>
        <taxon>Actinomycetes</taxon>
        <taxon>Streptosporangiales</taxon>
        <taxon>Streptosporangiaceae</taxon>
        <taxon>Microbispora</taxon>
    </lineage>
</organism>
<evidence type="ECO:0000313" key="1">
    <source>
        <dbReference type="EMBL" id="GIH67664.1"/>
    </source>
</evidence>
<name>A0ABQ4H298_9ACTN</name>
<dbReference type="Proteomes" id="UP000660454">
    <property type="component" value="Unassembled WGS sequence"/>
</dbReference>
<comment type="caution">
    <text evidence="1">The sequence shown here is derived from an EMBL/GenBank/DDBJ whole genome shotgun (WGS) entry which is preliminary data.</text>
</comment>
<proteinExistence type="predicted"/>
<accession>A0ABQ4H298</accession>
<keyword evidence="2" id="KW-1185">Reference proteome</keyword>
<evidence type="ECO:0000313" key="2">
    <source>
        <dbReference type="Proteomes" id="UP000660454"/>
    </source>
</evidence>